<evidence type="ECO:0000313" key="9">
    <source>
        <dbReference type="Proteomes" id="UP001516390"/>
    </source>
</evidence>
<keyword evidence="9" id="KW-1185">Reference proteome</keyword>
<comment type="caution">
    <text evidence="8">The sequence shown here is derived from an EMBL/GenBank/DDBJ whole genome shotgun (WGS) entry which is preliminary data.</text>
</comment>
<feature type="DNA-binding region" description="OmpR/PhoB-type" evidence="6">
    <location>
        <begin position="154"/>
        <end position="252"/>
    </location>
</feature>
<evidence type="ECO:0000256" key="6">
    <source>
        <dbReference type="PROSITE-ProRule" id="PRU01091"/>
    </source>
</evidence>
<dbReference type="GO" id="GO:0003677">
    <property type="term" value="F:DNA binding"/>
    <property type="evidence" value="ECO:0007669"/>
    <property type="project" value="UniProtKB-KW"/>
</dbReference>
<evidence type="ECO:0000256" key="5">
    <source>
        <dbReference type="ARBA" id="ARBA00023163"/>
    </source>
</evidence>
<gene>
    <name evidence="8" type="ORF">CPA57_06440</name>
</gene>
<dbReference type="Gene3D" id="3.40.50.2300">
    <property type="match status" value="1"/>
</dbReference>
<keyword evidence="4 6" id="KW-0238">DNA-binding</keyword>
<reference evidence="8 9" key="1">
    <citation type="submission" date="2017-09" db="EMBL/GenBank/DDBJ databases">
        <authorList>
            <person name="Jakob F."/>
        </authorList>
    </citation>
    <scope>NUCLEOTIDE SEQUENCE [LARGE SCALE GENOMIC DNA]</scope>
    <source>
        <strain evidence="8 9">TMW 2.1880</strain>
    </source>
</reference>
<protein>
    <submittedName>
        <fullName evidence="8">DNA-binding response regulator</fullName>
    </submittedName>
</protein>
<evidence type="ECO:0000256" key="2">
    <source>
        <dbReference type="ARBA" id="ARBA00023012"/>
    </source>
</evidence>
<dbReference type="InterPro" id="IPR011006">
    <property type="entry name" value="CheY-like_superfamily"/>
</dbReference>
<name>A0ABR5ZNJ8_9PROT</name>
<dbReference type="InterPro" id="IPR039420">
    <property type="entry name" value="WalR-like"/>
</dbReference>
<dbReference type="CDD" id="cd00383">
    <property type="entry name" value="trans_reg_C"/>
    <property type="match status" value="1"/>
</dbReference>
<keyword evidence="2" id="KW-0902">Two-component regulatory system</keyword>
<keyword evidence="3" id="KW-0805">Transcription regulation</keyword>
<evidence type="ECO:0000256" key="3">
    <source>
        <dbReference type="ARBA" id="ARBA00023015"/>
    </source>
</evidence>
<dbReference type="PANTHER" id="PTHR48111">
    <property type="entry name" value="REGULATOR OF RPOS"/>
    <property type="match status" value="1"/>
</dbReference>
<organism evidence="8 9">
    <name type="scientific">Bombella favorum</name>
    <dbReference type="NCBI Taxonomy" id="2039164"/>
    <lineage>
        <taxon>Bacteria</taxon>
        <taxon>Pseudomonadati</taxon>
        <taxon>Pseudomonadota</taxon>
        <taxon>Alphaproteobacteria</taxon>
        <taxon>Acetobacterales</taxon>
        <taxon>Acetobacteraceae</taxon>
        <taxon>Bombella</taxon>
    </lineage>
</organism>
<dbReference type="Pfam" id="PF00486">
    <property type="entry name" value="Trans_reg_C"/>
    <property type="match status" value="1"/>
</dbReference>
<accession>A0ABR5ZNJ8</accession>
<keyword evidence="5" id="KW-0804">Transcription</keyword>
<feature type="domain" description="OmpR/PhoB-type" evidence="7">
    <location>
        <begin position="154"/>
        <end position="252"/>
    </location>
</feature>
<dbReference type="SUPFAM" id="SSF52172">
    <property type="entry name" value="CheY-like"/>
    <property type="match status" value="1"/>
</dbReference>
<evidence type="ECO:0000313" key="8">
    <source>
        <dbReference type="EMBL" id="MBA5725913.1"/>
    </source>
</evidence>
<evidence type="ECO:0000256" key="1">
    <source>
        <dbReference type="ARBA" id="ARBA00022553"/>
    </source>
</evidence>
<evidence type="ECO:0000259" key="7">
    <source>
        <dbReference type="PROSITE" id="PS51755"/>
    </source>
</evidence>
<keyword evidence="1" id="KW-0597">Phosphoprotein</keyword>
<dbReference type="Gene3D" id="1.10.10.10">
    <property type="entry name" value="Winged helix-like DNA-binding domain superfamily/Winged helix DNA-binding domain"/>
    <property type="match status" value="1"/>
</dbReference>
<dbReference type="InterPro" id="IPR036388">
    <property type="entry name" value="WH-like_DNA-bd_sf"/>
</dbReference>
<sequence>MEGYFNVTLALCLDSRRRRTMKKRKTAMRLICVGDSPKNMDGRPCSTLSEAVSEGGIFLRISGREGVLSALRNDQSDVAVIQQTNPDPLLIRTIRNNRFSLPILVIARNLTAHNVAEALAAGADDCVPITVGPVELLARLKAIVRRVMDHGVTSQIITVGRLTVKEDTREVLVDDELLPLTQGEYDIMSLMVRRRGSLLNKAAILSTLYAGREKPISKTIDVMVCRIRQKLRARGIQKPFITSWGMGYRLNEEAFLPLGARAEDEVAPVQQAIREASIPVSAGLGVTAMAGEMDGRRLVEKVARQPVHQD</sequence>
<evidence type="ECO:0000256" key="4">
    <source>
        <dbReference type="ARBA" id="ARBA00023125"/>
    </source>
</evidence>
<dbReference type="SUPFAM" id="SSF46894">
    <property type="entry name" value="C-terminal effector domain of the bipartite response regulators"/>
    <property type="match status" value="1"/>
</dbReference>
<dbReference type="EMBL" id="NWUS01000002">
    <property type="protein sequence ID" value="MBA5725913.1"/>
    <property type="molecule type" value="Genomic_DNA"/>
</dbReference>
<dbReference type="Proteomes" id="UP001516390">
    <property type="component" value="Unassembled WGS sequence"/>
</dbReference>
<dbReference type="SMART" id="SM00862">
    <property type="entry name" value="Trans_reg_C"/>
    <property type="match status" value="1"/>
</dbReference>
<dbReference type="InterPro" id="IPR001867">
    <property type="entry name" value="OmpR/PhoB-type_DNA-bd"/>
</dbReference>
<dbReference type="PROSITE" id="PS51755">
    <property type="entry name" value="OMPR_PHOB"/>
    <property type="match status" value="1"/>
</dbReference>
<dbReference type="PANTHER" id="PTHR48111:SF1">
    <property type="entry name" value="TWO-COMPONENT RESPONSE REGULATOR ORR33"/>
    <property type="match status" value="1"/>
</dbReference>
<proteinExistence type="predicted"/>
<dbReference type="InterPro" id="IPR016032">
    <property type="entry name" value="Sig_transdc_resp-reg_C-effctor"/>
</dbReference>